<dbReference type="AlphaFoldDB" id="A0A506PZV2"/>
<accession>A0A506PZV2</accession>
<evidence type="ECO:0000313" key="6">
    <source>
        <dbReference type="EMBL" id="TPV37780.1"/>
    </source>
</evidence>
<evidence type="ECO:0000259" key="5">
    <source>
        <dbReference type="Pfam" id="PF01258"/>
    </source>
</evidence>
<dbReference type="PANTHER" id="PTHR38777">
    <property type="entry name" value="FELS-2 PROPHAGE PROTEIN"/>
    <property type="match status" value="1"/>
</dbReference>
<dbReference type="Proteomes" id="UP000317747">
    <property type="component" value="Unassembled WGS sequence"/>
</dbReference>
<name>A0A506PZV2_9GAMM</name>
<dbReference type="PROSITE" id="PS51128">
    <property type="entry name" value="ZF_DKSA_2"/>
    <property type="match status" value="1"/>
</dbReference>
<dbReference type="Pfam" id="PF01258">
    <property type="entry name" value="zf-dskA_traR"/>
    <property type="match status" value="1"/>
</dbReference>
<reference evidence="6 7" key="1">
    <citation type="submission" date="2019-06" db="EMBL/GenBank/DDBJ databases">
        <title>Taxogenomics and systematics of the genus Pantoea.</title>
        <authorList>
            <person name="Tambong J.T."/>
        </authorList>
    </citation>
    <scope>NUCLEOTIDE SEQUENCE [LARGE SCALE GENOMIC DNA]</scope>
    <source>
        <strain evidence="6 7">LMG 24200</strain>
    </source>
</reference>
<keyword evidence="1" id="KW-0479">Metal-binding</keyword>
<dbReference type="PANTHER" id="PTHR38777:SF1">
    <property type="entry name" value="DNAK SUPPRESSOR PROTEIN"/>
    <property type="match status" value="1"/>
</dbReference>
<evidence type="ECO:0000256" key="3">
    <source>
        <dbReference type="ARBA" id="ARBA00022833"/>
    </source>
</evidence>
<dbReference type="InterPro" id="IPR012783">
    <property type="entry name" value="Znf_C4_TraR"/>
</dbReference>
<feature type="domain" description="Zinc finger DksA/TraR C4-type" evidence="5">
    <location>
        <begin position="34"/>
        <end position="64"/>
    </location>
</feature>
<gene>
    <name evidence="6" type="ORF">FJW01_19325</name>
</gene>
<evidence type="ECO:0000256" key="1">
    <source>
        <dbReference type="ARBA" id="ARBA00022723"/>
    </source>
</evidence>
<dbReference type="GO" id="GO:1900378">
    <property type="term" value="P:positive regulation of secondary metabolite biosynthetic process"/>
    <property type="evidence" value="ECO:0007669"/>
    <property type="project" value="TreeGrafter"/>
</dbReference>
<dbReference type="EMBL" id="VHJA01000070">
    <property type="protein sequence ID" value="TPV37780.1"/>
    <property type="molecule type" value="Genomic_DNA"/>
</dbReference>
<dbReference type="OrthoDB" id="962301at2"/>
<dbReference type="NCBIfam" id="TIGR02419">
    <property type="entry name" value="C4_traR_proteo"/>
    <property type="match status" value="1"/>
</dbReference>
<dbReference type="SUPFAM" id="SSF57716">
    <property type="entry name" value="Glucocorticoid receptor-like (DNA-binding domain)"/>
    <property type="match status" value="1"/>
</dbReference>
<keyword evidence="2" id="KW-0863">Zinc-finger</keyword>
<dbReference type="Gene3D" id="1.20.120.910">
    <property type="entry name" value="DksA, coiled-coil domain"/>
    <property type="match status" value="1"/>
</dbReference>
<dbReference type="GO" id="GO:0008270">
    <property type="term" value="F:zinc ion binding"/>
    <property type="evidence" value="ECO:0007669"/>
    <property type="project" value="UniProtKB-KW"/>
</dbReference>
<feature type="zinc finger region" description="dksA C4-type" evidence="4">
    <location>
        <begin position="35"/>
        <end position="59"/>
    </location>
</feature>
<evidence type="ECO:0000313" key="7">
    <source>
        <dbReference type="Proteomes" id="UP000317747"/>
    </source>
</evidence>
<evidence type="ECO:0000256" key="2">
    <source>
        <dbReference type="ARBA" id="ARBA00022771"/>
    </source>
</evidence>
<organism evidence="6 7">
    <name type="scientific">Pantoea deleyi</name>
    <dbReference type="NCBI Taxonomy" id="470932"/>
    <lineage>
        <taxon>Bacteria</taxon>
        <taxon>Pseudomonadati</taxon>
        <taxon>Pseudomonadota</taxon>
        <taxon>Gammaproteobacteria</taxon>
        <taxon>Enterobacterales</taxon>
        <taxon>Erwiniaceae</taxon>
        <taxon>Pantoea</taxon>
    </lineage>
</organism>
<keyword evidence="7" id="KW-1185">Reference proteome</keyword>
<keyword evidence="3" id="KW-0862">Zinc</keyword>
<evidence type="ECO:0000256" key="4">
    <source>
        <dbReference type="PROSITE-ProRule" id="PRU00510"/>
    </source>
</evidence>
<sequence length="75" mass="7969">MADSMDMAQARADELLARNIASVVNRPVSVAASFCEDCDAPIPEKRRRAVSGVTRCVSCQDVAEMRAKVSKGGAV</sequence>
<comment type="caution">
    <text evidence="6">The sequence shown here is derived from an EMBL/GenBank/DDBJ whole genome shotgun (WGS) entry which is preliminary data.</text>
</comment>
<protein>
    <submittedName>
        <fullName evidence="6">TraR/DksA family transcriptional regulator</fullName>
    </submittedName>
</protein>
<dbReference type="InterPro" id="IPR000962">
    <property type="entry name" value="Znf_DskA_TraR"/>
</dbReference>
<proteinExistence type="predicted"/>
<dbReference type="RefSeq" id="WP_128085155.1">
    <property type="nucleotide sequence ID" value="NZ_CP071405.1"/>
</dbReference>